<gene>
    <name evidence="1" type="ORF">AQZ52_02070</name>
</gene>
<accession>A0A117UWE0</accession>
<evidence type="ECO:0000313" key="1">
    <source>
        <dbReference type="EMBL" id="KUR72116.1"/>
    </source>
</evidence>
<protein>
    <recommendedName>
        <fullName evidence="3">YbjN domain-containing protein</fullName>
    </recommendedName>
</protein>
<dbReference type="EMBL" id="LLZS01000003">
    <property type="protein sequence ID" value="KUR72116.1"/>
    <property type="molecule type" value="Genomic_DNA"/>
</dbReference>
<dbReference type="Proteomes" id="UP000058012">
    <property type="component" value="Unassembled WGS sequence"/>
</dbReference>
<proteinExistence type="predicted"/>
<dbReference type="RefSeq" id="WP_067906285.1">
    <property type="nucleotide sequence ID" value="NZ_KQ954244.1"/>
</dbReference>
<dbReference type="AlphaFoldDB" id="A0A117UWE0"/>
<organism evidence="1 2">
    <name type="scientific">Novosphingobium fuchskuhlense</name>
    <dbReference type="NCBI Taxonomy" id="1117702"/>
    <lineage>
        <taxon>Bacteria</taxon>
        <taxon>Pseudomonadati</taxon>
        <taxon>Pseudomonadota</taxon>
        <taxon>Alphaproteobacteria</taxon>
        <taxon>Sphingomonadales</taxon>
        <taxon>Sphingomonadaceae</taxon>
        <taxon>Novosphingobium</taxon>
    </lineage>
</organism>
<comment type="caution">
    <text evidence="1">The sequence shown here is derived from an EMBL/GenBank/DDBJ whole genome shotgun (WGS) entry which is preliminary data.</text>
</comment>
<reference evidence="1 2" key="1">
    <citation type="submission" date="2015-10" db="EMBL/GenBank/DDBJ databases">
        <title>Draft genome sequence of Novosphingobium fuchskuhlense DSM 25065 isolated from a surface water sample of the southwest basin of Lake Grosse Fuchskuhle.</title>
        <authorList>
            <person name="Ruckert C."/>
            <person name="Winkler A."/>
            <person name="Glaeser J."/>
            <person name="Grossart H.-P."/>
            <person name="Kalinowski J."/>
            <person name="Glaeser S."/>
        </authorList>
    </citation>
    <scope>NUCLEOTIDE SEQUENCE [LARGE SCALE GENOMIC DNA]</scope>
    <source>
        <strain evidence="1 2">FNE08-7</strain>
    </source>
</reference>
<sequence length="173" mass="19543">MADEKHLYETLLEDTMAAWLWEDKVEYDEDGNYYHIGTPYTIDGTSSYRMFIEAHVDSALIKFYVYSPISMPEKRHKDTCVVINRLNKNVYCGALDISGDNVRYWQVVDVEGFNPEVQLITNIRQAAGAAFRAKVTEAIGSLAFTKLSAEDIIAQYEAPEDDGADGDEVPDEL</sequence>
<evidence type="ECO:0008006" key="3">
    <source>
        <dbReference type="Google" id="ProtNLM"/>
    </source>
</evidence>
<name>A0A117UWE0_9SPHN</name>
<evidence type="ECO:0000313" key="2">
    <source>
        <dbReference type="Proteomes" id="UP000058012"/>
    </source>
</evidence>
<keyword evidence="2" id="KW-1185">Reference proteome</keyword>